<evidence type="ECO:0000256" key="2">
    <source>
        <dbReference type="SAM" id="Phobius"/>
    </source>
</evidence>
<keyword evidence="2" id="KW-0812">Transmembrane</keyword>
<accession>C4JAM0</accession>
<keyword evidence="2" id="KW-0472">Membrane</keyword>
<reference evidence="3" key="1">
    <citation type="journal article" date="2009" name="PLoS Genet.">
        <title>Sequencing, mapping, and analysis of 27,455 maize full-length cDNAs.</title>
        <authorList>
            <person name="Soderlund C."/>
            <person name="Descour A."/>
            <person name="Kudrna D."/>
            <person name="Bomhoff M."/>
            <person name="Boyd L."/>
            <person name="Currie J."/>
            <person name="Angelova A."/>
            <person name="Collura K."/>
            <person name="Wissotski M."/>
            <person name="Ashley E."/>
            <person name="Morrow D."/>
            <person name="Fernandes J."/>
            <person name="Walbot V."/>
            <person name="Yu Y."/>
        </authorList>
    </citation>
    <scope>NUCLEOTIDE SEQUENCE</scope>
    <source>
        <strain evidence="3">B73</strain>
    </source>
</reference>
<dbReference type="EMBL" id="BT087867">
    <property type="protein sequence ID" value="ACR38220.1"/>
    <property type="molecule type" value="mRNA"/>
</dbReference>
<evidence type="ECO:0000256" key="1">
    <source>
        <dbReference type="SAM" id="MobiDB-lite"/>
    </source>
</evidence>
<protein>
    <submittedName>
        <fullName evidence="3">Uncharacterized protein</fullName>
    </submittedName>
</protein>
<dbReference type="AlphaFoldDB" id="C4JAM0"/>
<organism evidence="3">
    <name type="scientific">Zea mays</name>
    <name type="common">Maize</name>
    <dbReference type="NCBI Taxonomy" id="4577"/>
    <lineage>
        <taxon>Eukaryota</taxon>
        <taxon>Viridiplantae</taxon>
        <taxon>Streptophyta</taxon>
        <taxon>Embryophyta</taxon>
        <taxon>Tracheophyta</taxon>
        <taxon>Spermatophyta</taxon>
        <taxon>Magnoliopsida</taxon>
        <taxon>Liliopsida</taxon>
        <taxon>Poales</taxon>
        <taxon>Poaceae</taxon>
        <taxon>PACMAD clade</taxon>
        <taxon>Panicoideae</taxon>
        <taxon>Andropogonodae</taxon>
        <taxon>Andropogoneae</taxon>
        <taxon>Tripsacinae</taxon>
        <taxon>Zea</taxon>
    </lineage>
</organism>
<evidence type="ECO:0000313" key="3">
    <source>
        <dbReference type="EMBL" id="ACR38220.1"/>
    </source>
</evidence>
<keyword evidence="2" id="KW-1133">Transmembrane helix</keyword>
<proteinExistence type="evidence at transcript level"/>
<feature type="transmembrane region" description="Helical" evidence="2">
    <location>
        <begin position="48"/>
        <end position="71"/>
    </location>
</feature>
<name>C4JAM0_MAIZE</name>
<feature type="region of interest" description="Disordered" evidence="1">
    <location>
        <begin position="1"/>
        <end position="38"/>
    </location>
</feature>
<sequence length="102" mass="11188">MPGCPTSSASPSSTAPTQPSCGSWYRSRPASAPSASASGRLSIHSISIVFYAIYCIAMGQWMIRICFLRLAHDLSSYTISLIDCSLHLLIYMFTCFNFCQHP</sequence>